<feature type="compositionally biased region" description="Polar residues" evidence="6">
    <location>
        <begin position="512"/>
        <end position="533"/>
    </location>
</feature>
<keyword evidence="2" id="KW-0479">Metal-binding</keyword>
<dbReference type="Gramene" id="KQJ81972">
    <property type="protein sequence ID" value="KQJ81972"/>
    <property type="gene ID" value="BRADI_5g04577v3"/>
</dbReference>
<dbReference type="InterPro" id="IPR011011">
    <property type="entry name" value="Znf_FYVE_PHD"/>
</dbReference>
<dbReference type="Pfam" id="PF24659">
    <property type="entry name" value="DUF7648"/>
    <property type="match status" value="1"/>
</dbReference>
<dbReference type="OMA" id="MQMLHPT"/>
<dbReference type="EnsemblPlants" id="KQJ81972">
    <property type="protein sequence ID" value="KQJ81972"/>
    <property type="gene ID" value="BRADI_5g04577v3"/>
</dbReference>
<dbReference type="PANTHER" id="PTHR14571">
    <property type="entry name" value="HISTONE-LYSINE N-METHYLTRANSFERASE SET-26-RELATED"/>
    <property type="match status" value="1"/>
</dbReference>
<dbReference type="ExpressionAtlas" id="I1IWI8">
    <property type="expression patterns" value="baseline"/>
</dbReference>
<dbReference type="RefSeq" id="XP_010239729.1">
    <property type="nucleotide sequence ID" value="XM_010241427.3"/>
</dbReference>
<dbReference type="InterPro" id="IPR056065">
    <property type="entry name" value="DUF7648"/>
</dbReference>
<evidence type="ECO:0000313" key="9">
    <source>
        <dbReference type="EnsemblPlants" id="KQJ81972"/>
    </source>
</evidence>
<protein>
    <recommendedName>
        <fullName evidence="7">Zinc finger PHD-type domain-containing protein</fullName>
    </recommendedName>
</protein>
<feature type="compositionally biased region" description="Polar residues" evidence="6">
    <location>
        <begin position="585"/>
        <end position="594"/>
    </location>
</feature>
<evidence type="ECO:0000256" key="2">
    <source>
        <dbReference type="ARBA" id="ARBA00022723"/>
    </source>
</evidence>
<keyword evidence="5" id="KW-0539">Nucleus</keyword>
<dbReference type="EMBL" id="CM000884">
    <property type="protein sequence ID" value="KQJ81972.1"/>
    <property type="molecule type" value="Genomic_DNA"/>
</dbReference>
<feature type="compositionally biased region" description="Basic and acidic residues" evidence="6">
    <location>
        <begin position="739"/>
        <end position="774"/>
    </location>
</feature>
<dbReference type="InterPro" id="IPR019786">
    <property type="entry name" value="Zinc_finger_PHD-type_CS"/>
</dbReference>
<sequence>MKGGRLHRPEPLGPQTTVAASASESASAPTPADDWVDGSWTVDCSCGVTFDDGEEMVSCDECSVWVHTRCARYLRTVQSSFSCHNCKYKRAPSSADETEVAELLAELPTHRPPPLYRRWAEVPLPARVHVHGVPGGSDAALFRGAPASPAFSAALWRCAGYVPKKFGFRYCEFPSWAEDKDGADALFALAREKRKDTVEVRFPLPLGAVRRKESKTTQILNKKADGSDGAEEVPPQADAKKRGASFITAEVDTWENGFQQKGDLAAADFILKDQCADVNMAISDFQVVVEANKKTKESLKPIGEKKSPEGISGMLKTDESKESVGLEISSGGRTTSAVAEQEVHSRFVKVEVSMCKQQVEENQNLGSQSDIMNTVVKMDVGTRSSNGEMRIHASSEKMHEGQGHQKQLNQTSSNLQVATGGLDLQTGQSKARNIKSEVPFQDHEKNATHLVDDKHRSDKQGQGVSEGVRRNSARSIPDSGSDLPNYETKSQMHTIPNQNPVLGVQKVCTASSGSTSSHFELSRSVVSTEPSSGGKTGRLMKKEQTRLFAPAESKHDSVKHSVESSEEFSRSSEKVQPKGALPSAPKSSQTNRLYVSSAKHRVPVSKEQSQKTISTGGTSGRSFHGEVTPLNSRNKAIPSSFSQKKEKIHHRCVHTTQEGSANSTSTELRASDATASLSDEQLALLLHQQLNSSPRVPRVPRGHQAGSMQMLHPTGATVFSKRSSAHGGRDQTTVLKKRNKDDGALRDNDDAKRSGKVSVVERRHRDYSTERIPSSKDSCRLADNIESKEQNHGVCSNEATTGLAKDDLMDSSITRNLPGLIDEIISRNRNITYGELCDAVGQHWRGSVKSNREDYAQSSYLHAVNDCLRNKSEWAHLVSQSPKMNPSKRRKVECDSLLADDVLETGEMGNRDERYPGEEGSSDSQGPPRGKRKAWKHSDLEMKDLNEDDTKKRSNIGSSSEDAAATLSDSSSDTNGTPMDDESQEDYSAGGNMEPKTADSSS</sequence>
<dbReference type="AlphaFoldDB" id="I1IWI8"/>
<dbReference type="GO" id="GO:0008270">
    <property type="term" value="F:zinc ion binding"/>
    <property type="evidence" value="ECO:0007669"/>
    <property type="project" value="UniProtKB-KW"/>
</dbReference>
<feature type="domain" description="Zinc finger PHD-type" evidence="7">
    <location>
        <begin position="43"/>
        <end position="87"/>
    </location>
</feature>
<organism evidence="9">
    <name type="scientific">Brachypodium distachyon</name>
    <name type="common">Purple false brome</name>
    <name type="synonym">Trachynia distachya</name>
    <dbReference type="NCBI Taxonomy" id="15368"/>
    <lineage>
        <taxon>Eukaryota</taxon>
        <taxon>Viridiplantae</taxon>
        <taxon>Streptophyta</taxon>
        <taxon>Embryophyta</taxon>
        <taxon>Tracheophyta</taxon>
        <taxon>Spermatophyta</taxon>
        <taxon>Magnoliopsida</taxon>
        <taxon>Liliopsida</taxon>
        <taxon>Poales</taxon>
        <taxon>Poaceae</taxon>
        <taxon>BOP clade</taxon>
        <taxon>Pooideae</taxon>
        <taxon>Stipodae</taxon>
        <taxon>Brachypodieae</taxon>
        <taxon>Brachypodium</taxon>
    </lineage>
</organism>
<feature type="region of interest" description="Disordered" evidence="6">
    <location>
        <begin position="720"/>
        <end position="774"/>
    </location>
</feature>
<keyword evidence="4" id="KW-0862">Zinc</keyword>
<dbReference type="STRING" id="15368.I1IWI8"/>
<feature type="region of interest" description="Disordered" evidence="6">
    <location>
        <begin position="1"/>
        <end position="34"/>
    </location>
</feature>
<dbReference type="Gene3D" id="3.30.40.10">
    <property type="entry name" value="Zinc/RING finger domain, C3HC4 (zinc finger)"/>
    <property type="match status" value="1"/>
</dbReference>
<dbReference type="InterPro" id="IPR001965">
    <property type="entry name" value="Znf_PHD"/>
</dbReference>
<evidence type="ECO:0000259" key="7">
    <source>
        <dbReference type="SMART" id="SM00249"/>
    </source>
</evidence>
<feature type="compositionally biased region" description="Polar residues" evidence="6">
    <location>
        <begin position="606"/>
        <end position="616"/>
    </location>
</feature>
<dbReference type="SUPFAM" id="SSF57903">
    <property type="entry name" value="FYVE/PHD zinc finger"/>
    <property type="match status" value="1"/>
</dbReference>
<dbReference type="eggNOG" id="ENOG502QV2I">
    <property type="taxonomic scope" value="Eukaryota"/>
</dbReference>
<dbReference type="InterPro" id="IPR013083">
    <property type="entry name" value="Znf_RING/FYVE/PHD"/>
</dbReference>
<evidence type="ECO:0000256" key="1">
    <source>
        <dbReference type="ARBA" id="ARBA00004123"/>
    </source>
</evidence>
<evidence type="ECO:0000256" key="3">
    <source>
        <dbReference type="ARBA" id="ARBA00022771"/>
    </source>
</evidence>
<dbReference type="GO" id="GO:0005634">
    <property type="term" value="C:nucleus"/>
    <property type="evidence" value="ECO:0000318"/>
    <property type="project" value="GO_Central"/>
</dbReference>
<keyword evidence="3" id="KW-0863">Zinc-finger</keyword>
<dbReference type="PROSITE" id="PS01359">
    <property type="entry name" value="ZF_PHD_1"/>
    <property type="match status" value="1"/>
</dbReference>
<keyword evidence="10" id="KW-1185">Reference proteome</keyword>
<dbReference type="KEGG" id="bdi:100830596"/>
<name>I1IWI8_BRADI</name>
<dbReference type="FunCoup" id="I1IWI8">
    <property type="interactions" value="2134"/>
</dbReference>
<feature type="compositionally biased region" description="Basic and acidic residues" evidence="6">
    <location>
        <begin position="936"/>
        <end position="952"/>
    </location>
</feature>
<feature type="compositionally biased region" description="Basic and acidic residues" evidence="6">
    <location>
        <begin position="552"/>
        <end position="576"/>
    </location>
</feature>
<evidence type="ECO:0000256" key="5">
    <source>
        <dbReference type="ARBA" id="ARBA00023242"/>
    </source>
</evidence>
<feature type="compositionally biased region" description="Low complexity" evidence="6">
    <location>
        <begin position="958"/>
        <end position="973"/>
    </location>
</feature>
<feature type="region of interest" description="Disordered" evidence="6">
    <location>
        <begin position="301"/>
        <end position="323"/>
    </location>
</feature>
<reference evidence="9" key="3">
    <citation type="submission" date="2018-08" db="UniProtKB">
        <authorList>
            <consortium name="EnsemblPlants"/>
        </authorList>
    </citation>
    <scope>IDENTIFICATION</scope>
    <source>
        <strain evidence="9">cv. Bd21</strain>
    </source>
</reference>
<feature type="compositionally biased region" description="Polar residues" evidence="6">
    <location>
        <begin position="487"/>
        <end position="499"/>
    </location>
</feature>
<proteinExistence type="predicted"/>
<feature type="region of interest" description="Disordered" evidence="6">
    <location>
        <begin position="436"/>
        <end position="499"/>
    </location>
</feature>
<comment type="subcellular location">
    <subcellularLocation>
        <location evidence="1">Nucleus</location>
    </subcellularLocation>
</comment>
<reference evidence="8 9" key="1">
    <citation type="journal article" date="2010" name="Nature">
        <title>Genome sequencing and analysis of the model grass Brachypodium distachyon.</title>
        <authorList>
            <consortium name="International Brachypodium Initiative"/>
        </authorList>
    </citation>
    <scope>NUCLEOTIDE SEQUENCE [LARGE SCALE GENOMIC DNA]</scope>
    <source>
        <strain evidence="8 9">Bd21</strain>
    </source>
</reference>
<dbReference type="PANTHER" id="PTHR14571:SF9">
    <property type="entry name" value="HISTONE-LYSINE N-METHYLTRANSFERASE SET-26-RELATED"/>
    <property type="match status" value="1"/>
</dbReference>
<dbReference type="OrthoDB" id="79252at2759"/>
<dbReference type="SMART" id="SM00249">
    <property type="entry name" value="PHD"/>
    <property type="match status" value="1"/>
</dbReference>
<feature type="region of interest" description="Disordered" evidence="6">
    <location>
        <begin position="512"/>
        <end position="636"/>
    </location>
</feature>
<feature type="compositionally biased region" description="Low complexity" evidence="6">
    <location>
        <begin position="19"/>
        <end position="28"/>
    </location>
</feature>
<dbReference type="Proteomes" id="UP000008810">
    <property type="component" value="Chromosome 5"/>
</dbReference>
<feature type="region of interest" description="Disordered" evidence="6">
    <location>
        <begin position="221"/>
        <end position="241"/>
    </location>
</feature>
<gene>
    <name evidence="9" type="primary">LOC100830596</name>
    <name evidence="8" type="ORF">BRADI_5g04577v3</name>
</gene>
<evidence type="ECO:0000256" key="4">
    <source>
        <dbReference type="ARBA" id="ARBA00022833"/>
    </source>
</evidence>
<feature type="region of interest" description="Disordered" evidence="6">
    <location>
        <begin position="654"/>
        <end position="674"/>
    </location>
</feature>
<feature type="compositionally biased region" description="Basic and acidic residues" evidence="6">
    <location>
        <begin position="440"/>
        <end position="459"/>
    </location>
</feature>
<evidence type="ECO:0000313" key="8">
    <source>
        <dbReference type="EMBL" id="KQJ81972.1"/>
    </source>
</evidence>
<feature type="region of interest" description="Disordered" evidence="6">
    <location>
        <begin position="899"/>
        <end position="1002"/>
    </location>
</feature>
<dbReference type="GeneID" id="100830596"/>
<evidence type="ECO:0000313" key="10">
    <source>
        <dbReference type="Proteomes" id="UP000008810"/>
    </source>
</evidence>
<evidence type="ECO:0000256" key="6">
    <source>
        <dbReference type="SAM" id="MobiDB-lite"/>
    </source>
</evidence>
<accession>I1IWI8</accession>
<reference evidence="8" key="2">
    <citation type="submission" date="2017-06" db="EMBL/GenBank/DDBJ databases">
        <title>WGS assembly of Brachypodium distachyon.</title>
        <authorList>
            <consortium name="The International Brachypodium Initiative"/>
            <person name="Lucas S."/>
            <person name="Harmon-Smith M."/>
            <person name="Lail K."/>
            <person name="Tice H."/>
            <person name="Grimwood J."/>
            <person name="Bruce D."/>
            <person name="Barry K."/>
            <person name="Shu S."/>
            <person name="Lindquist E."/>
            <person name="Wang M."/>
            <person name="Pitluck S."/>
            <person name="Vogel J.P."/>
            <person name="Garvin D.F."/>
            <person name="Mockler T.C."/>
            <person name="Schmutz J."/>
            <person name="Rokhsar D."/>
            <person name="Bevan M.W."/>
        </authorList>
    </citation>
    <scope>NUCLEOTIDE SEQUENCE</scope>
    <source>
        <strain evidence="8">Bd21</strain>
    </source>
</reference>